<reference evidence="2 3" key="1">
    <citation type="submission" date="2020-12" db="EMBL/GenBank/DDBJ databases">
        <title>Vagococcus allomyrinae sp. nov. and Enterococcus lavae sp. nov., isolated from the larvae of Allomyrina dichotoma.</title>
        <authorList>
            <person name="Lee S.D."/>
        </authorList>
    </citation>
    <scope>NUCLEOTIDE SEQUENCE [LARGE SCALE GENOMIC DNA]</scope>
    <source>
        <strain evidence="2 3">BWM-S5</strain>
    </source>
</reference>
<evidence type="ECO:0000313" key="3">
    <source>
        <dbReference type="Proteomes" id="UP000673375"/>
    </source>
</evidence>
<dbReference type="Gene3D" id="1.10.287.1060">
    <property type="entry name" value="ESAT-6-like"/>
    <property type="match status" value="1"/>
</dbReference>
<proteinExistence type="inferred from homology"/>
<dbReference type="SUPFAM" id="SSF140453">
    <property type="entry name" value="EsxAB dimer-like"/>
    <property type="match status" value="1"/>
</dbReference>
<dbReference type="Pfam" id="PF06013">
    <property type="entry name" value="WXG100"/>
    <property type="match status" value="1"/>
</dbReference>
<sequence>MKIRLEYPEMEALSNQLHSQEETFQQCVAELNRLIHSVPDSWEGKSADAYINQFEELQPAFEQTQVIIEALQQQIKETMAVMKEKDSSLASKLHF</sequence>
<dbReference type="InterPro" id="IPR010310">
    <property type="entry name" value="T7SS_ESAT-6-like"/>
</dbReference>
<evidence type="ECO:0000256" key="1">
    <source>
        <dbReference type="RuleBase" id="RU362001"/>
    </source>
</evidence>
<dbReference type="NCBIfam" id="TIGR03930">
    <property type="entry name" value="WXG100_ESAT6"/>
    <property type="match status" value="1"/>
</dbReference>
<name>A0ABS4CGL9_9ENTE</name>
<accession>A0ABS4CGL9</accession>
<comment type="caution">
    <text evidence="2">The sequence shown here is derived from an EMBL/GenBank/DDBJ whole genome shotgun (WGS) entry which is preliminary data.</text>
</comment>
<dbReference type="InterPro" id="IPR036689">
    <property type="entry name" value="ESAT-6-like_sf"/>
</dbReference>
<dbReference type="RefSeq" id="WP_209556381.1">
    <property type="nucleotide sequence ID" value="NZ_JAEDXU010000002.1"/>
</dbReference>
<comment type="similarity">
    <text evidence="1">Belongs to the WXG100 family.</text>
</comment>
<protein>
    <recommendedName>
        <fullName evidence="1">ESAT-6-like protein</fullName>
    </recommendedName>
</protein>
<dbReference type="EMBL" id="JAEDXU010000002">
    <property type="protein sequence ID" value="MBP1045589.1"/>
    <property type="molecule type" value="Genomic_DNA"/>
</dbReference>
<dbReference type="Proteomes" id="UP000673375">
    <property type="component" value="Unassembled WGS sequence"/>
</dbReference>
<keyword evidence="3" id="KW-1185">Reference proteome</keyword>
<gene>
    <name evidence="2" type="ORF">I6N96_04815</name>
</gene>
<evidence type="ECO:0000313" key="2">
    <source>
        <dbReference type="EMBL" id="MBP1045589.1"/>
    </source>
</evidence>
<organism evidence="2 3">
    <name type="scientific">Enterococcus larvae</name>
    <dbReference type="NCBI Taxonomy" id="2794352"/>
    <lineage>
        <taxon>Bacteria</taxon>
        <taxon>Bacillati</taxon>
        <taxon>Bacillota</taxon>
        <taxon>Bacilli</taxon>
        <taxon>Lactobacillales</taxon>
        <taxon>Enterococcaceae</taxon>
        <taxon>Enterococcus</taxon>
    </lineage>
</organism>